<dbReference type="NCBIfam" id="NF010322">
    <property type="entry name" value="PRK13759.1"/>
    <property type="match status" value="1"/>
</dbReference>
<dbReference type="KEGG" id="fax:FUAX_38140"/>
<dbReference type="PANTHER" id="PTHR42693:SF53">
    <property type="entry name" value="ENDO-4-O-SULFATASE"/>
    <property type="match status" value="1"/>
</dbReference>
<accession>A0AAU9CTQ1</accession>
<dbReference type="InterPro" id="IPR000917">
    <property type="entry name" value="Sulfatase_N"/>
</dbReference>
<evidence type="ECO:0000313" key="7">
    <source>
        <dbReference type="Proteomes" id="UP001348817"/>
    </source>
</evidence>
<dbReference type="InterPro" id="IPR050738">
    <property type="entry name" value="Sulfatase"/>
</dbReference>
<dbReference type="InterPro" id="IPR019546">
    <property type="entry name" value="TAT_signal_bac_arc"/>
</dbReference>
<feature type="domain" description="Sulfatase N-terminal" evidence="5">
    <location>
        <begin position="42"/>
        <end position="413"/>
    </location>
</feature>
<keyword evidence="7" id="KW-1185">Reference proteome</keyword>
<dbReference type="GO" id="GO:0046872">
    <property type="term" value="F:metal ion binding"/>
    <property type="evidence" value="ECO:0007669"/>
    <property type="project" value="UniProtKB-KW"/>
</dbReference>
<evidence type="ECO:0000259" key="5">
    <source>
        <dbReference type="Pfam" id="PF00884"/>
    </source>
</evidence>
<dbReference type="EMBL" id="AP025314">
    <property type="protein sequence ID" value="BDD11382.1"/>
    <property type="molecule type" value="Genomic_DNA"/>
</dbReference>
<dbReference type="SUPFAM" id="SSF53649">
    <property type="entry name" value="Alkaline phosphatase-like"/>
    <property type="match status" value="1"/>
</dbReference>
<keyword evidence="4" id="KW-0106">Calcium</keyword>
<sequence length="537" mass="61478">MNRRDFLKKTSAATATSIVAGAVNEAKARKKTPDRPTKDGKPHIILIMTDQQRADTVGFYGNKAAITPNMDQIAKEGVAFDVAYSSVPSCTPARAGLLTGMSPWGHGMLGYRNQATKYKFEKPRMLNEAGYHTVMVGKNHFHPAFNTHGYKEMHLEDGLVRVLDDYSKWFLDKARKNKFLANAIGMDPEKEYTQKELSVFGSKAKLCAGMGFNDNNGEPFVLAEEYHPTEWTGQTAVDCIKNYDKEEPMFMKLSFHRPHSPFDPPQRCVDMYDGVDIPEPFIGDWADKYKDMGNLENPSTPLGHFPDDYVARSRKHYYASVTFVDEWVGKVTDALKAKGMYDNCLIIFTSDHGDMMGDHYHWRKCYAYEGSAKVPMLMKWPEKLKVKAKKGQTLKHPVELRDILPTCLDVAGAEIPAEMEGTSMLRTVRERNPEWREYIDLEHSKIYFDENDWYALTDGKHKYIFFGLTGRELLFDLEKDPNELKDLASKPEHKAELERWRDRMTEHLSIRGDKFVDGNRPRVKPKAINTSPNFPWT</sequence>
<evidence type="ECO:0000256" key="2">
    <source>
        <dbReference type="ARBA" id="ARBA00022723"/>
    </source>
</evidence>
<reference evidence="6 7" key="1">
    <citation type="submission" date="2021-12" db="EMBL/GenBank/DDBJ databases">
        <title>Genome sequencing of bacteria with rrn-lacking chromosome and rrn-plasmid.</title>
        <authorList>
            <person name="Anda M."/>
            <person name="Iwasaki W."/>
        </authorList>
    </citation>
    <scope>NUCLEOTIDE SEQUENCE [LARGE SCALE GENOMIC DNA]</scope>
    <source>
        <strain evidence="6 7">DSM 100852</strain>
    </source>
</reference>
<evidence type="ECO:0000256" key="3">
    <source>
        <dbReference type="ARBA" id="ARBA00022801"/>
    </source>
</evidence>
<keyword evidence="2" id="KW-0479">Metal-binding</keyword>
<name>A0AAU9CTQ1_9BACT</name>
<dbReference type="Pfam" id="PF00884">
    <property type="entry name" value="Sulfatase"/>
    <property type="match status" value="1"/>
</dbReference>
<keyword evidence="3" id="KW-0378">Hydrolase</keyword>
<dbReference type="PROSITE" id="PS00523">
    <property type="entry name" value="SULFATASE_1"/>
    <property type="match status" value="1"/>
</dbReference>
<dbReference type="AlphaFoldDB" id="A0AAU9CTQ1"/>
<organism evidence="6 7">
    <name type="scientific">Fulvitalea axinellae</name>
    <dbReference type="NCBI Taxonomy" id="1182444"/>
    <lineage>
        <taxon>Bacteria</taxon>
        <taxon>Pseudomonadati</taxon>
        <taxon>Bacteroidota</taxon>
        <taxon>Cytophagia</taxon>
        <taxon>Cytophagales</taxon>
        <taxon>Persicobacteraceae</taxon>
        <taxon>Fulvitalea</taxon>
    </lineage>
</organism>
<gene>
    <name evidence="6" type="ORF">FUAX_38140</name>
</gene>
<dbReference type="InterPro" id="IPR024607">
    <property type="entry name" value="Sulfatase_CS"/>
</dbReference>
<dbReference type="NCBIfam" id="TIGR01409">
    <property type="entry name" value="TAT_signal_seq"/>
    <property type="match status" value="1"/>
</dbReference>
<evidence type="ECO:0000256" key="4">
    <source>
        <dbReference type="ARBA" id="ARBA00022837"/>
    </source>
</evidence>
<comment type="similarity">
    <text evidence="1">Belongs to the sulfatase family.</text>
</comment>
<dbReference type="Proteomes" id="UP001348817">
    <property type="component" value="Chromosome"/>
</dbReference>
<dbReference type="RefSeq" id="WP_338392880.1">
    <property type="nucleotide sequence ID" value="NZ_AP025314.1"/>
</dbReference>
<dbReference type="PROSITE" id="PS51318">
    <property type="entry name" value="TAT"/>
    <property type="match status" value="1"/>
</dbReference>
<dbReference type="PANTHER" id="PTHR42693">
    <property type="entry name" value="ARYLSULFATASE FAMILY MEMBER"/>
    <property type="match status" value="1"/>
</dbReference>
<dbReference type="InterPro" id="IPR017850">
    <property type="entry name" value="Alkaline_phosphatase_core_sf"/>
</dbReference>
<evidence type="ECO:0000256" key="1">
    <source>
        <dbReference type="ARBA" id="ARBA00008779"/>
    </source>
</evidence>
<dbReference type="Gene3D" id="3.40.720.10">
    <property type="entry name" value="Alkaline Phosphatase, subunit A"/>
    <property type="match status" value="1"/>
</dbReference>
<protein>
    <submittedName>
        <fullName evidence="6">Choline-sulfatase</fullName>
    </submittedName>
</protein>
<proteinExistence type="inferred from homology"/>
<dbReference type="InterPro" id="IPR006311">
    <property type="entry name" value="TAT_signal"/>
</dbReference>
<dbReference type="GO" id="GO:0004065">
    <property type="term" value="F:arylsulfatase activity"/>
    <property type="evidence" value="ECO:0007669"/>
    <property type="project" value="TreeGrafter"/>
</dbReference>
<evidence type="ECO:0000313" key="6">
    <source>
        <dbReference type="EMBL" id="BDD11382.1"/>
    </source>
</evidence>